<gene>
    <name evidence="2" type="ORF">D9758_001591</name>
</gene>
<sequence length="452" mass="50083">MSRRLSGCCPVCQLVHYQQLNNSKKLQERSKQASENGWNNAFNSVLNFDDAGSLCTSTTPLMQSDDDLEVFIYTLNPENPFKEGDGKTDALPNASKWGSGAESIHAKALFRLAIFLHSAFLAVVNAKCPVNDRLHQLRIVMGKNKSEELGYIRDAYKGKQCLNNCKCFDKPKRFPKDMLPFLEKGFQMWKDRYRAYKKEQKKMEQPKLLKTKEKKEPAQASKSQAKVKVKEDESDEERSGTGNRNGKGKAKEKSSTKVNVLPSPPRTPHRSSTSRSKIIDALDLLDLVTDSETMTPSPTPSTEKRAPAPFPDFFGDLTTSKVQASSSKSPCTPKSLLSSSKSASTPKTFPSSSKLPYTPNSLLSSKMASALKPLPSSTRSASKSKSLSSSSQESIKISDTDSESAGDSYELSLKSVTYIDSDGDDHVEVVETSYKRKNTFDSPKNPKKRRNN</sequence>
<protein>
    <submittedName>
        <fullName evidence="2">Uncharacterized protein</fullName>
    </submittedName>
</protein>
<dbReference type="AlphaFoldDB" id="A0A8H5GXZ6"/>
<reference evidence="2 3" key="1">
    <citation type="journal article" date="2020" name="ISME J.">
        <title>Uncovering the hidden diversity of litter-decomposition mechanisms in mushroom-forming fungi.</title>
        <authorList>
            <person name="Floudas D."/>
            <person name="Bentzer J."/>
            <person name="Ahren D."/>
            <person name="Johansson T."/>
            <person name="Persson P."/>
            <person name="Tunlid A."/>
        </authorList>
    </citation>
    <scope>NUCLEOTIDE SEQUENCE [LARGE SCALE GENOMIC DNA]</scope>
    <source>
        <strain evidence="2 3">CBS 291.85</strain>
    </source>
</reference>
<evidence type="ECO:0000313" key="2">
    <source>
        <dbReference type="EMBL" id="KAF5373000.1"/>
    </source>
</evidence>
<organism evidence="2 3">
    <name type="scientific">Tetrapyrgos nigripes</name>
    <dbReference type="NCBI Taxonomy" id="182062"/>
    <lineage>
        <taxon>Eukaryota</taxon>
        <taxon>Fungi</taxon>
        <taxon>Dikarya</taxon>
        <taxon>Basidiomycota</taxon>
        <taxon>Agaricomycotina</taxon>
        <taxon>Agaricomycetes</taxon>
        <taxon>Agaricomycetidae</taxon>
        <taxon>Agaricales</taxon>
        <taxon>Marasmiineae</taxon>
        <taxon>Marasmiaceae</taxon>
        <taxon>Tetrapyrgos</taxon>
    </lineage>
</organism>
<accession>A0A8H5GXZ6</accession>
<proteinExistence type="predicted"/>
<comment type="caution">
    <text evidence="2">The sequence shown here is derived from an EMBL/GenBank/DDBJ whole genome shotgun (WGS) entry which is preliminary data.</text>
</comment>
<feature type="compositionally biased region" description="Basic and acidic residues" evidence="1">
    <location>
        <begin position="200"/>
        <end position="217"/>
    </location>
</feature>
<evidence type="ECO:0000313" key="3">
    <source>
        <dbReference type="Proteomes" id="UP000559256"/>
    </source>
</evidence>
<feature type="region of interest" description="Disordered" evidence="1">
    <location>
        <begin position="433"/>
        <end position="452"/>
    </location>
</feature>
<dbReference type="Proteomes" id="UP000559256">
    <property type="component" value="Unassembled WGS sequence"/>
</dbReference>
<name>A0A8H5GXZ6_9AGAR</name>
<feature type="region of interest" description="Disordered" evidence="1">
    <location>
        <begin position="200"/>
        <end position="408"/>
    </location>
</feature>
<keyword evidence="3" id="KW-1185">Reference proteome</keyword>
<dbReference type="EMBL" id="JAACJM010000004">
    <property type="protein sequence ID" value="KAF5373000.1"/>
    <property type="molecule type" value="Genomic_DNA"/>
</dbReference>
<feature type="compositionally biased region" description="Low complexity" evidence="1">
    <location>
        <begin position="325"/>
        <end position="397"/>
    </location>
</feature>
<evidence type="ECO:0000256" key="1">
    <source>
        <dbReference type="SAM" id="MobiDB-lite"/>
    </source>
</evidence>